<dbReference type="GO" id="GO:0031177">
    <property type="term" value="F:phosphopantetheine binding"/>
    <property type="evidence" value="ECO:0007669"/>
    <property type="project" value="TreeGrafter"/>
</dbReference>
<dbReference type="PANTHER" id="PTHR45527:SF1">
    <property type="entry name" value="FATTY ACID SYNTHASE"/>
    <property type="match status" value="1"/>
</dbReference>
<feature type="domain" description="AMP-dependent synthetase/ligase" evidence="1">
    <location>
        <begin position="19"/>
        <end position="134"/>
    </location>
</feature>
<dbReference type="eggNOG" id="COG1020">
    <property type="taxonomic scope" value="Bacteria"/>
</dbReference>
<dbReference type="GO" id="GO:0044550">
    <property type="term" value="P:secondary metabolite biosynthetic process"/>
    <property type="evidence" value="ECO:0007669"/>
    <property type="project" value="TreeGrafter"/>
</dbReference>
<dbReference type="InterPro" id="IPR000873">
    <property type="entry name" value="AMP-dep_synth/lig_dom"/>
</dbReference>
<evidence type="ECO:0000313" key="2">
    <source>
        <dbReference type="EMBL" id="KDN87617.1"/>
    </source>
</evidence>
<name>A0A066Z298_9ACTN</name>
<dbReference type="SUPFAM" id="SSF56801">
    <property type="entry name" value="Acetyl-CoA synthetase-like"/>
    <property type="match status" value="1"/>
</dbReference>
<keyword evidence="3" id="KW-1185">Reference proteome</keyword>
<evidence type="ECO:0000313" key="3">
    <source>
        <dbReference type="Proteomes" id="UP000027178"/>
    </source>
</evidence>
<dbReference type="PANTHER" id="PTHR45527">
    <property type="entry name" value="NONRIBOSOMAL PEPTIDE SYNTHETASE"/>
    <property type="match status" value="1"/>
</dbReference>
<dbReference type="GO" id="GO:0043041">
    <property type="term" value="P:amino acid activation for nonribosomal peptide biosynthetic process"/>
    <property type="evidence" value="ECO:0007669"/>
    <property type="project" value="TreeGrafter"/>
</dbReference>
<comment type="caution">
    <text evidence="2">The sequence shown here is derived from an EMBL/GenBank/DDBJ whole genome shotgun (WGS) entry which is preliminary data.</text>
</comment>
<sequence length="147" mass="15852">MLVTDSATAALLPAHPATVLLDDPSVVAELAALPAGPFQVPYEPDAAAYVIFTSGSTGRPKGVVTPYRGLTNMQVNHREAIFDPVVAAAGGRRLRIAHTVSFSFDMSWEELLWLVEGHEVHVLDEALRRDARGWRTTAPSTRSTSST</sequence>
<dbReference type="AlphaFoldDB" id="A0A066Z298"/>
<dbReference type="Proteomes" id="UP000027178">
    <property type="component" value="Unassembled WGS sequence"/>
</dbReference>
<dbReference type="PATRIC" id="fig|1348663.4.peg.600"/>
<reference evidence="2 3" key="1">
    <citation type="submission" date="2014-05" db="EMBL/GenBank/DDBJ databases">
        <title>Draft Genome Sequence of Kitasatospora cheerisanensis KCTC 2395.</title>
        <authorList>
            <person name="Nam D.H."/>
        </authorList>
    </citation>
    <scope>NUCLEOTIDE SEQUENCE [LARGE SCALE GENOMIC DNA]</scope>
    <source>
        <strain evidence="2 3">KCTC 2395</strain>
    </source>
</reference>
<accession>A0A066Z298</accession>
<dbReference type="Pfam" id="PF00501">
    <property type="entry name" value="AMP-binding"/>
    <property type="match status" value="1"/>
</dbReference>
<dbReference type="Gene3D" id="3.40.50.980">
    <property type="match status" value="2"/>
</dbReference>
<protein>
    <submittedName>
        <fullName evidence="2">Amino acid adenylation domain-containing protein</fullName>
    </submittedName>
</protein>
<dbReference type="EMBL" id="JNBY01000025">
    <property type="protein sequence ID" value="KDN87617.1"/>
    <property type="molecule type" value="Genomic_DNA"/>
</dbReference>
<organism evidence="2 3">
    <name type="scientific">Kitasatospora cheerisanensis KCTC 2395</name>
    <dbReference type="NCBI Taxonomy" id="1348663"/>
    <lineage>
        <taxon>Bacteria</taxon>
        <taxon>Bacillati</taxon>
        <taxon>Actinomycetota</taxon>
        <taxon>Actinomycetes</taxon>
        <taxon>Kitasatosporales</taxon>
        <taxon>Streptomycetaceae</taxon>
        <taxon>Kitasatospora</taxon>
    </lineage>
</organism>
<evidence type="ECO:0000259" key="1">
    <source>
        <dbReference type="Pfam" id="PF00501"/>
    </source>
</evidence>
<dbReference type="InterPro" id="IPR020845">
    <property type="entry name" value="AMP-binding_CS"/>
</dbReference>
<dbReference type="GO" id="GO:0005829">
    <property type="term" value="C:cytosol"/>
    <property type="evidence" value="ECO:0007669"/>
    <property type="project" value="TreeGrafter"/>
</dbReference>
<proteinExistence type="predicted"/>
<gene>
    <name evidence="2" type="ORF">KCH_06300</name>
</gene>
<dbReference type="PROSITE" id="PS00455">
    <property type="entry name" value="AMP_BINDING"/>
    <property type="match status" value="1"/>
</dbReference>
<dbReference type="HOGENOM" id="CLU_1765593_0_0_11"/>